<reference evidence="3" key="2">
    <citation type="submission" date="2015-01" db="EMBL/GenBank/DDBJ databases">
        <title>Evolutionary Origins and Diversification of the Mycorrhizal Mutualists.</title>
        <authorList>
            <consortium name="DOE Joint Genome Institute"/>
            <consortium name="Mycorrhizal Genomics Consortium"/>
            <person name="Kohler A."/>
            <person name="Kuo A."/>
            <person name="Nagy L.G."/>
            <person name="Floudas D."/>
            <person name="Copeland A."/>
            <person name="Barry K.W."/>
            <person name="Cichocki N."/>
            <person name="Veneault-Fourrey C."/>
            <person name="LaButti K."/>
            <person name="Lindquist E.A."/>
            <person name="Lipzen A."/>
            <person name="Lundell T."/>
            <person name="Morin E."/>
            <person name="Murat C."/>
            <person name="Riley R."/>
            <person name="Ohm R."/>
            <person name="Sun H."/>
            <person name="Tunlid A."/>
            <person name="Henrissat B."/>
            <person name="Grigoriev I.V."/>
            <person name="Hibbett D.S."/>
            <person name="Martin F."/>
        </authorList>
    </citation>
    <scope>NUCLEOTIDE SEQUENCE [LARGE SCALE GENOMIC DNA]</scope>
    <source>
        <strain evidence="3">Marx 270</strain>
    </source>
</reference>
<dbReference type="STRING" id="870435.A0A0C3PI58"/>
<dbReference type="Proteomes" id="UP000054217">
    <property type="component" value="Unassembled WGS sequence"/>
</dbReference>
<accession>A0A0C3PI58</accession>
<evidence type="ECO:0000259" key="1">
    <source>
        <dbReference type="SMART" id="SM00506"/>
    </source>
</evidence>
<dbReference type="AlphaFoldDB" id="A0A0C3PI58"/>
<organism evidence="2 3">
    <name type="scientific">Pisolithus tinctorius Marx 270</name>
    <dbReference type="NCBI Taxonomy" id="870435"/>
    <lineage>
        <taxon>Eukaryota</taxon>
        <taxon>Fungi</taxon>
        <taxon>Dikarya</taxon>
        <taxon>Basidiomycota</taxon>
        <taxon>Agaricomycotina</taxon>
        <taxon>Agaricomycetes</taxon>
        <taxon>Agaricomycetidae</taxon>
        <taxon>Boletales</taxon>
        <taxon>Sclerodermatineae</taxon>
        <taxon>Pisolithaceae</taxon>
        <taxon>Pisolithus</taxon>
    </lineage>
</organism>
<dbReference type="InterPro" id="IPR043472">
    <property type="entry name" value="Macro_dom-like"/>
</dbReference>
<dbReference type="SMART" id="SM00506">
    <property type="entry name" value="A1pp"/>
    <property type="match status" value="1"/>
</dbReference>
<evidence type="ECO:0000313" key="2">
    <source>
        <dbReference type="EMBL" id="KIO07744.1"/>
    </source>
</evidence>
<name>A0A0C3PI58_PISTI</name>
<evidence type="ECO:0000313" key="3">
    <source>
        <dbReference type="Proteomes" id="UP000054217"/>
    </source>
</evidence>
<protein>
    <recommendedName>
        <fullName evidence="1">Macro domain-containing protein</fullName>
    </recommendedName>
</protein>
<dbReference type="Gene3D" id="3.40.220.10">
    <property type="entry name" value="Leucine Aminopeptidase, subunit E, domain 1"/>
    <property type="match status" value="1"/>
</dbReference>
<feature type="domain" description="Macro" evidence="1">
    <location>
        <begin position="33"/>
        <end position="193"/>
    </location>
</feature>
<gene>
    <name evidence="2" type="ORF">M404DRAFT_997892</name>
</gene>
<dbReference type="InterPro" id="IPR002589">
    <property type="entry name" value="Macro_dom"/>
</dbReference>
<reference evidence="2 3" key="1">
    <citation type="submission" date="2014-04" db="EMBL/GenBank/DDBJ databases">
        <authorList>
            <consortium name="DOE Joint Genome Institute"/>
            <person name="Kuo A."/>
            <person name="Kohler A."/>
            <person name="Costa M.D."/>
            <person name="Nagy L.G."/>
            <person name="Floudas D."/>
            <person name="Copeland A."/>
            <person name="Barry K.W."/>
            <person name="Cichocki N."/>
            <person name="Veneault-Fourrey C."/>
            <person name="LaButti K."/>
            <person name="Lindquist E.A."/>
            <person name="Lipzen A."/>
            <person name="Lundell T."/>
            <person name="Morin E."/>
            <person name="Murat C."/>
            <person name="Sun H."/>
            <person name="Tunlid A."/>
            <person name="Henrissat B."/>
            <person name="Grigoriev I.V."/>
            <person name="Hibbett D.S."/>
            <person name="Martin F."/>
            <person name="Nordberg H.P."/>
            <person name="Cantor M.N."/>
            <person name="Hua S.X."/>
        </authorList>
    </citation>
    <scope>NUCLEOTIDE SEQUENCE [LARGE SCALE GENOMIC DNA]</scope>
    <source>
        <strain evidence="2 3">Marx 270</strain>
    </source>
</reference>
<dbReference type="EMBL" id="KN831959">
    <property type="protein sequence ID" value="KIO07744.1"/>
    <property type="molecule type" value="Genomic_DNA"/>
</dbReference>
<dbReference type="OrthoDB" id="6082470at2759"/>
<sequence length="232" mass="25597">MPVNFTLFDISAGLIDQWREAFTVLVPAECRARVVIVHGGISDLHPPFDCIVSPANSFGRFDGGFDQVLSDRLSPPTVPDALTRVAQRIIYDRWRGYAPPGTCTLLPLSGTPCAGNPFSCRYVALCPTMRLPSSVVWHKEIVYNCVWSLLVEIDHHNARAAVDPRLHPIRSVVMTGIGTGIGRIPPKQCAKQTALAFAHYHAAKTRVATWSAMTWADIEQYPLNVRLPSDAH</sequence>
<proteinExistence type="predicted"/>
<dbReference type="InParanoid" id="A0A0C3PI58"/>
<dbReference type="SUPFAM" id="SSF52949">
    <property type="entry name" value="Macro domain-like"/>
    <property type="match status" value="1"/>
</dbReference>
<keyword evidence="3" id="KW-1185">Reference proteome</keyword>
<dbReference type="HOGENOM" id="CLU_046550_6_0_1"/>